<dbReference type="EMBL" id="SIRE01000015">
    <property type="protein sequence ID" value="TBL76031.1"/>
    <property type="molecule type" value="Genomic_DNA"/>
</dbReference>
<dbReference type="PROSITE" id="PS50198">
    <property type="entry name" value="PPIC_PPIASE_2"/>
    <property type="match status" value="1"/>
</dbReference>
<keyword evidence="1" id="KW-0413">Isomerase</keyword>
<dbReference type="InterPro" id="IPR027304">
    <property type="entry name" value="Trigger_fact/SurA_dom_sf"/>
</dbReference>
<feature type="domain" description="PpiC" evidence="3">
    <location>
        <begin position="159"/>
        <end position="249"/>
    </location>
</feature>
<reference evidence="4 5" key="1">
    <citation type="submission" date="2019-02" db="EMBL/GenBank/DDBJ databases">
        <title>Paenibacillus sp. nov., isolated from surface-sterilized tissue of Thalictrum simplex L.</title>
        <authorList>
            <person name="Tuo L."/>
        </authorList>
    </citation>
    <scope>NUCLEOTIDE SEQUENCE [LARGE SCALE GENOMIC DNA]</scope>
    <source>
        <strain evidence="4 5">N2SHLJ1</strain>
    </source>
</reference>
<protein>
    <submittedName>
        <fullName evidence="4">Foldase</fullName>
    </submittedName>
</protein>
<dbReference type="OrthoDB" id="14196at2"/>
<dbReference type="AlphaFoldDB" id="A0A4Q9DPG7"/>
<dbReference type="Gene3D" id="1.10.4030.10">
    <property type="entry name" value="Porin chaperone SurA, peptide-binding domain"/>
    <property type="match status" value="1"/>
</dbReference>
<evidence type="ECO:0000256" key="2">
    <source>
        <dbReference type="SAM" id="Phobius"/>
    </source>
</evidence>
<sequence length="299" mass="32470">MRKLTANPMWIWLSGILLVGLVTYIVIYPPAHTNNQPVAKVNGVNITEQQLYTAMLKGGGQQMLDTLITDELISQEAKKAGVQVTDSDMDEEMSSVKGSFSSDEEFQQALASYGMTIDDLKDNMKSQVMLKKILAPQVTISDDDIKKYYDENLATLKVPEQVKASHITVATKDAADTILADLKKGGDFAAAAQKNSTDASTKDKGGDLGYISAGKMGDAFDKAAFALTAGAISDVVQTDNGYEIIKVSERKQAYTPTLEEKKADIQKSLKNDKISELSSSWMDEKKSAASIENYLTKGA</sequence>
<keyword evidence="2" id="KW-0472">Membrane</keyword>
<dbReference type="RefSeq" id="WP_131015376.1">
    <property type="nucleotide sequence ID" value="NZ_SIRE01000015.1"/>
</dbReference>
<proteinExistence type="predicted"/>
<organism evidence="4 5">
    <name type="scientific">Paenibacillus thalictri</name>
    <dbReference type="NCBI Taxonomy" id="2527873"/>
    <lineage>
        <taxon>Bacteria</taxon>
        <taxon>Bacillati</taxon>
        <taxon>Bacillota</taxon>
        <taxon>Bacilli</taxon>
        <taxon>Bacillales</taxon>
        <taxon>Paenibacillaceae</taxon>
        <taxon>Paenibacillus</taxon>
    </lineage>
</organism>
<keyword evidence="5" id="KW-1185">Reference proteome</keyword>
<dbReference type="InterPro" id="IPR000297">
    <property type="entry name" value="PPIase_PpiC"/>
</dbReference>
<keyword evidence="2" id="KW-1133">Transmembrane helix</keyword>
<dbReference type="Proteomes" id="UP000293142">
    <property type="component" value="Unassembled WGS sequence"/>
</dbReference>
<name>A0A4Q9DPG7_9BACL</name>
<dbReference type="Pfam" id="PF13145">
    <property type="entry name" value="Rotamase_2"/>
    <property type="match status" value="1"/>
</dbReference>
<dbReference type="SUPFAM" id="SSF109998">
    <property type="entry name" value="Triger factor/SurA peptide-binding domain-like"/>
    <property type="match status" value="1"/>
</dbReference>
<dbReference type="GO" id="GO:0003755">
    <property type="term" value="F:peptidyl-prolyl cis-trans isomerase activity"/>
    <property type="evidence" value="ECO:0007669"/>
    <property type="project" value="UniProtKB-KW"/>
</dbReference>
<dbReference type="PROSITE" id="PS01096">
    <property type="entry name" value="PPIC_PPIASE_1"/>
    <property type="match status" value="1"/>
</dbReference>
<dbReference type="InterPro" id="IPR023058">
    <property type="entry name" value="PPIase_PpiC_CS"/>
</dbReference>
<dbReference type="PANTHER" id="PTHR47245:SF2">
    <property type="entry name" value="PEPTIDYL-PROLYL CIS-TRANS ISOMERASE HP_0175-RELATED"/>
    <property type="match status" value="1"/>
</dbReference>
<gene>
    <name evidence="4" type="ORF">EYB31_20995</name>
</gene>
<evidence type="ECO:0000256" key="1">
    <source>
        <dbReference type="PROSITE-ProRule" id="PRU00278"/>
    </source>
</evidence>
<evidence type="ECO:0000259" key="3">
    <source>
        <dbReference type="PROSITE" id="PS50198"/>
    </source>
</evidence>
<dbReference type="Pfam" id="PF13624">
    <property type="entry name" value="SurA_N_3"/>
    <property type="match status" value="1"/>
</dbReference>
<dbReference type="PANTHER" id="PTHR47245">
    <property type="entry name" value="PEPTIDYLPROLYL ISOMERASE"/>
    <property type="match status" value="1"/>
</dbReference>
<evidence type="ECO:0000313" key="5">
    <source>
        <dbReference type="Proteomes" id="UP000293142"/>
    </source>
</evidence>
<dbReference type="Gene3D" id="3.10.50.40">
    <property type="match status" value="1"/>
</dbReference>
<dbReference type="SUPFAM" id="SSF54534">
    <property type="entry name" value="FKBP-like"/>
    <property type="match status" value="1"/>
</dbReference>
<keyword evidence="2" id="KW-0812">Transmembrane</keyword>
<evidence type="ECO:0000313" key="4">
    <source>
        <dbReference type="EMBL" id="TBL76031.1"/>
    </source>
</evidence>
<feature type="transmembrane region" description="Helical" evidence="2">
    <location>
        <begin position="9"/>
        <end position="28"/>
    </location>
</feature>
<dbReference type="InterPro" id="IPR046357">
    <property type="entry name" value="PPIase_dom_sf"/>
</dbReference>
<dbReference type="InterPro" id="IPR050245">
    <property type="entry name" value="PrsA_foldase"/>
</dbReference>
<keyword evidence="1" id="KW-0697">Rotamase</keyword>
<accession>A0A4Q9DPG7</accession>
<comment type="caution">
    <text evidence="4">The sequence shown here is derived from an EMBL/GenBank/DDBJ whole genome shotgun (WGS) entry which is preliminary data.</text>
</comment>